<evidence type="ECO:0000256" key="8">
    <source>
        <dbReference type="PIRSR" id="PIRSR006809-2"/>
    </source>
</evidence>
<comment type="subcellular location">
    <subcellularLocation>
        <location evidence="6">Cytoplasm</location>
    </subcellularLocation>
    <text evidence="6">May associate with membranes.</text>
</comment>
<dbReference type="InterPro" id="IPR030394">
    <property type="entry name" value="G_HFLX_dom"/>
</dbReference>
<dbReference type="FunFam" id="3.40.50.11060:FF:000001">
    <property type="entry name" value="GTPase HflX"/>
    <property type="match status" value="1"/>
</dbReference>
<feature type="binding site" evidence="7">
    <location>
        <begin position="317"/>
        <end position="320"/>
    </location>
    <ligand>
        <name>GTP</name>
        <dbReference type="ChEBI" id="CHEBI:37565"/>
    </ligand>
</feature>
<feature type="binding site" evidence="8">
    <location>
        <position position="233"/>
    </location>
    <ligand>
        <name>Mg(2+)</name>
        <dbReference type="ChEBI" id="CHEBI:18420"/>
    </ligand>
</feature>
<comment type="similarity">
    <text evidence="6">Belongs to the TRAFAC class OBG-HflX-like GTPase superfamily. HflX GTPase family.</text>
</comment>
<dbReference type="Proteomes" id="UP000070383">
    <property type="component" value="Unassembled WGS sequence"/>
</dbReference>
<sequence length="418" mass="48551">MIERKFMQKVIQVNVLDKDDDLDNKIYELESLINTAGGETIAYVSQNITKVNPRYYIGKGKVEEIMDLAKKNDIDTVIFDVELSASQLYNLEEEMKLHIVDWTTLILDIFAMRANTRESRLKIKLAQLKYQLPRINKWFSYLSRQAGGIGTRGPGETMLETDRRAIVRDIKSLEKALKDVEKTKRINRKARKDVHNISLVGYTNAGKSTILNGMLNLFGEEKFVYSDDLLFATLDTSTRRLDFSNTKVTLTDTVGFIDNLSKELNDSFLTTLDEVRFADMLLIVIDSSHNIDHQLKTIEKSLADIDIGDKEILYVFNKMDKVENELKVSLYKRDAEKIYISAHKDQDLVRLKEKIVSIIKEDYKLVSMHIPFTDGKIMDYIMTNYDILEREYDELGLRMKLKISHEDYAKYDRYIEKV</sequence>
<comment type="subunit">
    <text evidence="6">Monomer. Associates with the 50S ribosomal subunit.</text>
</comment>
<evidence type="ECO:0000313" key="11">
    <source>
        <dbReference type="EMBL" id="KWZ76025.1"/>
    </source>
</evidence>
<keyword evidence="1 6" id="KW-0963">Cytoplasm</keyword>
<dbReference type="GO" id="GO:0005525">
    <property type="term" value="F:GTP binding"/>
    <property type="evidence" value="ECO:0007669"/>
    <property type="project" value="UniProtKB-UniRule"/>
</dbReference>
<dbReference type="HAMAP" id="MF_00900">
    <property type="entry name" value="GTPase_HflX"/>
    <property type="match status" value="1"/>
</dbReference>
<dbReference type="NCBIfam" id="TIGR03156">
    <property type="entry name" value="GTP_HflX"/>
    <property type="match status" value="1"/>
</dbReference>
<dbReference type="PROSITE" id="PS51705">
    <property type="entry name" value="G_HFLX"/>
    <property type="match status" value="1"/>
</dbReference>
<comment type="function">
    <text evidence="6">GTPase that associates with the 50S ribosomal subunit and may have a role during protein synthesis or ribosome biogenesis.</text>
</comment>
<dbReference type="GO" id="GO:0003924">
    <property type="term" value="F:GTPase activity"/>
    <property type="evidence" value="ECO:0007669"/>
    <property type="project" value="UniProtKB-UniRule"/>
</dbReference>
<dbReference type="STRING" id="33036.HMPREF3200_01899"/>
<keyword evidence="4 8" id="KW-0460">Magnesium</keyword>
<dbReference type="InterPro" id="IPR032305">
    <property type="entry name" value="GTP-bd_M"/>
</dbReference>
<dbReference type="InterPro" id="IPR027417">
    <property type="entry name" value="P-loop_NTPase"/>
</dbReference>
<comment type="caution">
    <text evidence="11">The sequence shown here is derived from an EMBL/GenBank/DDBJ whole genome shotgun (WGS) entry which is preliminary data.</text>
</comment>
<feature type="binding site" evidence="8">
    <location>
        <position position="208"/>
    </location>
    <ligand>
        <name>Mg(2+)</name>
        <dbReference type="ChEBI" id="CHEBI:18420"/>
    </ligand>
</feature>
<proteinExistence type="inferred from homology"/>
<dbReference type="Pfam" id="PF16360">
    <property type="entry name" value="GTP-bdg_M"/>
    <property type="match status" value="1"/>
</dbReference>
<dbReference type="PATRIC" id="fig|33036.3.peg.1879"/>
<dbReference type="Gene3D" id="3.40.50.11060">
    <property type="entry name" value="GTPase HflX, N-terminal domain"/>
    <property type="match status" value="1"/>
</dbReference>
<dbReference type="GO" id="GO:0005737">
    <property type="term" value="C:cytoplasm"/>
    <property type="evidence" value="ECO:0007669"/>
    <property type="project" value="UniProtKB-SubCell"/>
</dbReference>
<dbReference type="AlphaFoldDB" id="A0A133K977"/>
<dbReference type="GO" id="GO:0043022">
    <property type="term" value="F:ribosome binding"/>
    <property type="evidence" value="ECO:0007669"/>
    <property type="project" value="TreeGrafter"/>
</dbReference>
<dbReference type="Pfam" id="PF13167">
    <property type="entry name" value="GTP-bdg_N"/>
    <property type="match status" value="1"/>
</dbReference>
<dbReference type="InterPro" id="IPR025121">
    <property type="entry name" value="GTPase_HflX_N"/>
</dbReference>
<feature type="binding site" evidence="7">
    <location>
        <begin position="201"/>
        <end position="208"/>
    </location>
    <ligand>
        <name>GTP</name>
        <dbReference type="ChEBI" id="CHEBI:37565"/>
    </ligand>
</feature>
<evidence type="ECO:0000256" key="2">
    <source>
        <dbReference type="ARBA" id="ARBA00022723"/>
    </source>
</evidence>
<evidence type="ECO:0000259" key="10">
    <source>
        <dbReference type="PROSITE" id="PS51705"/>
    </source>
</evidence>
<evidence type="ECO:0000256" key="4">
    <source>
        <dbReference type="ARBA" id="ARBA00022842"/>
    </source>
</evidence>
<evidence type="ECO:0000256" key="7">
    <source>
        <dbReference type="PIRSR" id="PIRSR006809-1"/>
    </source>
</evidence>
<evidence type="ECO:0000313" key="12">
    <source>
        <dbReference type="Proteomes" id="UP000070383"/>
    </source>
</evidence>
<keyword evidence="3 6" id="KW-0547">Nucleotide-binding</keyword>
<protein>
    <recommendedName>
        <fullName evidence="6">GTPase HflX</fullName>
    </recommendedName>
    <alternativeName>
        <fullName evidence="6">GTP-binding protein HflX</fullName>
    </alternativeName>
</protein>
<dbReference type="CDD" id="cd01878">
    <property type="entry name" value="HflX"/>
    <property type="match status" value="1"/>
</dbReference>
<keyword evidence="9" id="KW-0175">Coiled coil</keyword>
<keyword evidence="12" id="KW-1185">Reference proteome</keyword>
<evidence type="ECO:0000256" key="3">
    <source>
        <dbReference type="ARBA" id="ARBA00022741"/>
    </source>
</evidence>
<dbReference type="Pfam" id="PF01926">
    <property type="entry name" value="MMR_HSR1"/>
    <property type="match status" value="1"/>
</dbReference>
<name>A0A133K977_9FIRM</name>
<evidence type="ECO:0000256" key="5">
    <source>
        <dbReference type="ARBA" id="ARBA00023134"/>
    </source>
</evidence>
<evidence type="ECO:0000256" key="6">
    <source>
        <dbReference type="HAMAP-Rule" id="MF_00900"/>
    </source>
</evidence>
<dbReference type="GO" id="GO:0046872">
    <property type="term" value="F:metal ion binding"/>
    <property type="evidence" value="ECO:0007669"/>
    <property type="project" value="UniProtKB-KW"/>
</dbReference>
<dbReference type="InterPro" id="IPR042108">
    <property type="entry name" value="GTPase_HflX_N_sf"/>
</dbReference>
<dbReference type="PANTHER" id="PTHR10229:SF0">
    <property type="entry name" value="GTP-BINDING PROTEIN 6-RELATED"/>
    <property type="match status" value="1"/>
</dbReference>
<dbReference type="SUPFAM" id="SSF52540">
    <property type="entry name" value="P-loop containing nucleoside triphosphate hydrolases"/>
    <property type="match status" value="1"/>
</dbReference>
<dbReference type="Gene3D" id="6.10.250.2860">
    <property type="match status" value="1"/>
</dbReference>
<keyword evidence="5 6" id="KW-0342">GTP-binding</keyword>
<dbReference type="PANTHER" id="PTHR10229">
    <property type="entry name" value="GTP-BINDING PROTEIN HFLX"/>
    <property type="match status" value="1"/>
</dbReference>
<dbReference type="Gene3D" id="3.40.50.300">
    <property type="entry name" value="P-loop containing nucleotide triphosphate hydrolases"/>
    <property type="match status" value="1"/>
</dbReference>
<dbReference type="PRINTS" id="PR00326">
    <property type="entry name" value="GTP1OBG"/>
</dbReference>
<evidence type="ECO:0000256" key="1">
    <source>
        <dbReference type="ARBA" id="ARBA00022490"/>
    </source>
</evidence>
<gene>
    <name evidence="6" type="primary">hflX</name>
    <name evidence="11" type="ORF">HMPREF3200_01899</name>
</gene>
<dbReference type="PIRSF" id="PIRSF006809">
    <property type="entry name" value="GTP-binding_hflX_prd"/>
    <property type="match status" value="1"/>
</dbReference>
<dbReference type="InterPro" id="IPR006073">
    <property type="entry name" value="GTP-bd"/>
</dbReference>
<comment type="cofactor">
    <cofactor evidence="8">
        <name>Mg(2+)</name>
        <dbReference type="ChEBI" id="CHEBI:18420"/>
    </cofactor>
</comment>
<feature type="domain" description="Hflx-type G" evidence="10">
    <location>
        <begin position="195"/>
        <end position="363"/>
    </location>
</feature>
<feature type="binding site" evidence="7">
    <location>
        <begin position="231"/>
        <end position="235"/>
    </location>
    <ligand>
        <name>GTP</name>
        <dbReference type="ChEBI" id="CHEBI:37565"/>
    </ligand>
</feature>
<evidence type="ECO:0000256" key="9">
    <source>
        <dbReference type="SAM" id="Coils"/>
    </source>
</evidence>
<feature type="binding site" evidence="7">
    <location>
        <begin position="341"/>
        <end position="343"/>
    </location>
    <ligand>
        <name>GTP</name>
        <dbReference type="ChEBI" id="CHEBI:37565"/>
    </ligand>
</feature>
<reference evidence="12" key="1">
    <citation type="submission" date="2016-01" db="EMBL/GenBank/DDBJ databases">
        <authorList>
            <person name="Mitreva M."/>
            <person name="Pepin K.H."/>
            <person name="Mihindukulasuriya K.A."/>
            <person name="Fulton R."/>
            <person name="Fronick C."/>
            <person name="O'Laughlin M."/>
            <person name="Miner T."/>
            <person name="Herter B."/>
            <person name="Rosa B.A."/>
            <person name="Cordes M."/>
            <person name="Tomlinson C."/>
            <person name="Wollam A."/>
            <person name="Palsikar V.B."/>
            <person name="Mardis E.R."/>
            <person name="Wilson R.K."/>
        </authorList>
    </citation>
    <scope>NUCLEOTIDE SEQUENCE [LARGE SCALE GENOMIC DNA]</scope>
    <source>
        <strain evidence="12">MJR8151</strain>
    </source>
</reference>
<dbReference type="EMBL" id="LRPM01000101">
    <property type="protein sequence ID" value="KWZ76025.1"/>
    <property type="molecule type" value="Genomic_DNA"/>
</dbReference>
<organism evidence="11 12">
    <name type="scientific">Anaerococcus tetradius</name>
    <dbReference type="NCBI Taxonomy" id="33036"/>
    <lineage>
        <taxon>Bacteria</taxon>
        <taxon>Bacillati</taxon>
        <taxon>Bacillota</taxon>
        <taxon>Tissierellia</taxon>
        <taxon>Tissierellales</taxon>
        <taxon>Peptoniphilaceae</taxon>
        <taxon>Anaerococcus</taxon>
    </lineage>
</organism>
<dbReference type="InterPro" id="IPR016496">
    <property type="entry name" value="GTPase_HflX"/>
</dbReference>
<feature type="coiled-coil region" evidence="9">
    <location>
        <begin position="163"/>
        <end position="193"/>
    </location>
</feature>
<accession>A0A133K977</accession>
<feature type="binding site" evidence="7">
    <location>
        <begin position="252"/>
        <end position="255"/>
    </location>
    <ligand>
        <name>GTP</name>
        <dbReference type="ChEBI" id="CHEBI:37565"/>
    </ligand>
</feature>
<keyword evidence="2 8" id="KW-0479">Metal-binding</keyword>